<dbReference type="InterPro" id="IPR036457">
    <property type="entry name" value="PPM-type-like_dom_sf"/>
</dbReference>
<dbReference type="PANTHER" id="PTHR43156">
    <property type="entry name" value="STAGE II SPORULATION PROTEIN E-RELATED"/>
    <property type="match status" value="1"/>
</dbReference>
<dbReference type="KEGG" id="oar:OA238_c45970"/>
<dbReference type="SMART" id="SM00331">
    <property type="entry name" value="PP2C_SIG"/>
    <property type="match status" value="1"/>
</dbReference>
<gene>
    <name evidence="4" type="ORF">OA238_c45970</name>
</gene>
<dbReference type="Pfam" id="PF00072">
    <property type="entry name" value="Response_reg"/>
    <property type="match status" value="1"/>
</dbReference>
<keyword evidence="2" id="KW-0597">Phosphoprotein</keyword>
<dbReference type="STRING" id="391616.OA238_c45970"/>
<dbReference type="SMART" id="SM00448">
    <property type="entry name" value="REC"/>
    <property type="match status" value="1"/>
</dbReference>
<evidence type="ECO:0000256" key="1">
    <source>
        <dbReference type="ARBA" id="ARBA00022801"/>
    </source>
</evidence>
<name>M9RVE5_9RHOB</name>
<dbReference type="InterPro" id="IPR001789">
    <property type="entry name" value="Sig_transdc_resp-reg_receiver"/>
</dbReference>
<evidence type="ECO:0000313" key="4">
    <source>
        <dbReference type="EMBL" id="AGI74456.1"/>
    </source>
</evidence>
<keyword evidence="1" id="KW-0378">Hydrolase</keyword>
<dbReference type="GO" id="GO:0016791">
    <property type="term" value="F:phosphatase activity"/>
    <property type="evidence" value="ECO:0007669"/>
    <property type="project" value="TreeGrafter"/>
</dbReference>
<protein>
    <submittedName>
        <fullName evidence="4">Putative response regulator</fullName>
    </submittedName>
</protein>
<dbReference type="GO" id="GO:0000160">
    <property type="term" value="P:phosphorelay signal transduction system"/>
    <property type="evidence" value="ECO:0007669"/>
    <property type="project" value="InterPro"/>
</dbReference>
<reference evidence="4 5" key="1">
    <citation type="journal article" date="2013" name="PLoS ONE">
        <title>Poles Apart: Arctic and Antarctic Octadecabacter strains Share High Genome Plasticity and a New Type of Xanthorhodopsin.</title>
        <authorList>
            <person name="Vollmers J."/>
            <person name="Voget S."/>
            <person name="Dietrich S."/>
            <person name="Gollnow K."/>
            <person name="Smits M."/>
            <person name="Meyer K."/>
            <person name="Brinkhoff T."/>
            <person name="Simon M."/>
            <person name="Daniel R."/>
        </authorList>
    </citation>
    <scope>NUCLEOTIDE SEQUENCE [LARGE SCALE GENOMIC DNA]</scope>
    <source>
        <strain evidence="4 5">238</strain>
    </source>
</reference>
<dbReference type="eggNOG" id="COG2208">
    <property type="taxonomic scope" value="Bacteria"/>
</dbReference>
<proteinExistence type="predicted"/>
<feature type="modified residue" description="4-aspartylphosphate" evidence="2">
    <location>
        <position position="56"/>
    </location>
</feature>
<sequence length="401" mass="43582">MLAPLLKIIVAEDDEIQQLYLCALINGLGYEAVPAEDGIAALELVRQTDAQIVISDLQMPNLDGIGLTRQIRGLDLDHYVHIIMLTVTDDNEVRNEALLAGVDDFMTKGGSNAILKTRIRTATRLINHASELADRTRVLEAYNERIQEDLRAAAAAQRQLLPELQDDIMGFRVASAFVPSAIVSGDMFGCFALSPDKLGFYAVDVSGHGVHASLLSVAIGHLVTPEYFCRKALHNDDAPDPAAMVAELNTRFGASENDDYFTMFCGVIDKVSGRLDYCQAGYPSPFCVNHSGVAEAIGDGGFPVGMISSASYENGVHQFDVDATLIICSDAANEAENPKREAFGNDRLRTIAETSPCTGAQNIPNKIVHALTEWRSGRPLEDDLTIVAIERINSHDTHNKI</sequence>
<dbReference type="Pfam" id="PF07228">
    <property type="entry name" value="SpoIIE"/>
    <property type="match status" value="1"/>
</dbReference>
<accession>M9RVE5</accession>
<dbReference type="PANTHER" id="PTHR43156:SF2">
    <property type="entry name" value="STAGE II SPORULATION PROTEIN E"/>
    <property type="match status" value="1"/>
</dbReference>
<dbReference type="SUPFAM" id="SSF52172">
    <property type="entry name" value="CheY-like"/>
    <property type="match status" value="1"/>
</dbReference>
<dbReference type="EMBL" id="CP003742">
    <property type="protein sequence ID" value="AGI74456.1"/>
    <property type="molecule type" value="Genomic_DNA"/>
</dbReference>
<dbReference type="Gene3D" id="3.40.50.2300">
    <property type="match status" value="1"/>
</dbReference>
<dbReference type="PROSITE" id="PS50110">
    <property type="entry name" value="RESPONSE_REGULATORY"/>
    <property type="match status" value="1"/>
</dbReference>
<organism evidence="4 5">
    <name type="scientific">Octadecabacter arcticus 238</name>
    <dbReference type="NCBI Taxonomy" id="391616"/>
    <lineage>
        <taxon>Bacteria</taxon>
        <taxon>Pseudomonadati</taxon>
        <taxon>Pseudomonadota</taxon>
        <taxon>Alphaproteobacteria</taxon>
        <taxon>Rhodobacterales</taxon>
        <taxon>Roseobacteraceae</taxon>
        <taxon>Octadecabacter</taxon>
    </lineage>
</organism>
<dbReference type="OrthoDB" id="9811749at2"/>
<dbReference type="InterPro" id="IPR001932">
    <property type="entry name" value="PPM-type_phosphatase-like_dom"/>
</dbReference>
<dbReference type="Gene3D" id="3.60.40.10">
    <property type="entry name" value="PPM-type phosphatase domain"/>
    <property type="match status" value="1"/>
</dbReference>
<dbReference type="eggNOG" id="COG3706">
    <property type="taxonomic scope" value="Bacteria"/>
</dbReference>
<evidence type="ECO:0000256" key="2">
    <source>
        <dbReference type="PROSITE-ProRule" id="PRU00169"/>
    </source>
</evidence>
<feature type="domain" description="Response regulatory" evidence="3">
    <location>
        <begin position="7"/>
        <end position="123"/>
    </location>
</feature>
<evidence type="ECO:0000259" key="3">
    <source>
        <dbReference type="PROSITE" id="PS50110"/>
    </source>
</evidence>
<evidence type="ECO:0000313" key="5">
    <source>
        <dbReference type="Proteomes" id="UP000004688"/>
    </source>
</evidence>
<dbReference type="Proteomes" id="UP000004688">
    <property type="component" value="Chromosome"/>
</dbReference>
<dbReference type="HOGENOM" id="CLU_000445_43_7_5"/>
<dbReference type="InterPro" id="IPR011006">
    <property type="entry name" value="CheY-like_superfamily"/>
</dbReference>
<dbReference type="AlphaFoldDB" id="M9RVE5"/>
<dbReference type="InterPro" id="IPR052016">
    <property type="entry name" value="Bact_Sigma-Reg"/>
</dbReference>
<keyword evidence="5" id="KW-1185">Reference proteome</keyword>
<dbReference type="CDD" id="cd17546">
    <property type="entry name" value="REC_hyHK_CKI1_RcsC-like"/>
    <property type="match status" value="1"/>
</dbReference>